<dbReference type="PANTHER" id="PTHR34414:SF1">
    <property type="entry name" value="SUBTILISIN-LIKE SERINE PROTEASE"/>
    <property type="match status" value="1"/>
</dbReference>
<gene>
    <name evidence="1" type="ORF">LY79DRAFT_594637</name>
</gene>
<keyword evidence="2" id="KW-1185">Reference proteome</keyword>
<comment type="caution">
    <text evidence="1">The sequence shown here is derived from an EMBL/GenBank/DDBJ whole genome shotgun (WGS) entry which is preliminary data.</text>
</comment>
<reference evidence="1" key="1">
    <citation type="submission" date="2021-06" db="EMBL/GenBank/DDBJ databases">
        <title>Comparative genomics, transcriptomics and evolutionary studies reveal genomic signatures of adaptation to plant cell wall in hemibiotrophic fungi.</title>
        <authorList>
            <consortium name="DOE Joint Genome Institute"/>
            <person name="Baroncelli R."/>
            <person name="Diaz J.F."/>
            <person name="Benocci T."/>
            <person name="Peng M."/>
            <person name="Battaglia E."/>
            <person name="Haridas S."/>
            <person name="Andreopoulos W."/>
            <person name="Labutti K."/>
            <person name="Pangilinan J."/>
            <person name="Floch G.L."/>
            <person name="Makela M.R."/>
            <person name="Henrissat B."/>
            <person name="Grigoriev I.V."/>
            <person name="Crouch J.A."/>
            <person name="De Vries R.P."/>
            <person name="Sukno S.A."/>
            <person name="Thon M.R."/>
        </authorList>
    </citation>
    <scope>NUCLEOTIDE SEQUENCE</scope>
    <source>
        <strain evidence="1">CBS 125086</strain>
    </source>
</reference>
<dbReference type="EMBL" id="JAHLJV010000120">
    <property type="protein sequence ID" value="KAK1569876.1"/>
    <property type="molecule type" value="Genomic_DNA"/>
</dbReference>
<sequence>MGQKNDLRQTPHLAPPFSKDTAIRLSQCSTSLDALFPPYLRHGDQLCDTRKDVDPFLNLDLRTPTLIKIHRYLWLAGLPRPARPIHLQRLLGRVVHLTKNPDEHLLWHESSIHEFRKERICQDDKLYRSAYGILLYYAWLVGTRSDIGIARDTSLVPSDVEWDFWTALIRDVLHHEKIRASCEVDSRYAYGELWLSRLNSLYQFGAPGLSLQNLVFGYMSGSQRYTAFFGRNFGWLFWQR</sequence>
<evidence type="ECO:0000313" key="1">
    <source>
        <dbReference type="EMBL" id="KAK1569876.1"/>
    </source>
</evidence>
<dbReference type="AlphaFoldDB" id="A0AAD8PLE5"/>
<dbReference type="Proteomes" id="UP001230504">
    <property type="component" value="Unassembled WGS sequence"/>
</dbReference>
<dbReference type="Pfam" id="PF20246">
    <property type="entry name" value="DUF6601"/>
    <property type="match status" value="1"/>
</dbReference>
<dbReference type="GeneID" id="85445947"/>
<name>A0AAD8PLE5_9PEZI</name>
<dbReference type="PANTHER" id="PTHR34414">
    <property type="entry name" value="HET DOMAIN-CONTAINING PROTEIN-RELATED"/>
    <property type="match status" value="1"/>
</dbReference>
<proteinExistence type="predicted"/>
<accession>A0AAD8PLE5</accession>
<organism evidence="1 2">
    <name type="scientific">Colletotrichum navitas</name>
    <dbReference type="NCBI Taxonomy" id="681940"/>
    <lineage>
        <taxon>Eukaryota</taxon>
        <taxon>Fungi</taxon>
        <taxon>Dikarya</taxon>
        <taxon>Ascomycota</taxon>
        <taxon>Pezizomycotina</taxon>
        <taxon>Sordariomycetes</taxon>
        <taxon>Hypocreomycetidae</taxon>
        <taxon>Glomerellales</taxon>
        <taxon>Glomerellaceae</taxon>
        <taxon>Colletotrichum</taxon>
        <taxon>Colletotrichum graminicola species complex</taxon>
    </lineage>
</organism>
<dbReference type="RefSeq" id="XP_060408072.1">
    <property type="nucleotide sequence ID" value="XM_060561707.1"/>
</dbReference>
<protein>
    <submittedName>
        <fullName evidence="1">Uncharacterized protein</fullName>
    </submittedName>
</protein>
<evidence type="ECO:0000313" key="2">
    <source>
        <dbReference type="Proteomes" id="UP001230504"/>
    </source>
</evidence>
<dbReference type="InterPro" id="IPR046536">
    <property type="entry name" value="DUF6601"/>
</dbReference>